<comment type="caution">
    <text evidence="1">The sequence shown here is derived from an EMBL/GenBank/DDBJ whole genome shotgun (WGS) entry which is preliminary data.</text>
</comment>
<feature type="non-terminal residue" evidence="1">
    <location>
        <position position="220"/>
    </location>
</feature>
<sequence>MSTALKVQYQPSIYGQYLADEYGVGPTERELAVIIKKLRKYTHFGPENANFARKIDQALNYSDSDAVNWKKGERRYLPKTRFRSQHVQTNKTFCDKVSARLSNPPNDTIRPRPLAEFGYTNHTRKRLDQHSKHICSNRLMNLTESICAVYFPQYSIHQFVLYKIFQHEQGAIAEIIINRIGKGFIESGYGFSHHPAGLNNLSAGVVPAESYTTYTREAYL</sequence>
<dbReference type="EMBL" id="JBBPDW010000066">
    <property type="protein sequence ID" value="KAK7530014.1"/>
    <property type="molecule type" value="Genomic_DNA"/>
</dbReference>
<proteinExistence type="predicted"/>
<evidence type="ECO:0000313" key="1">
    <source>
        <dbReference type="EMBL" id="KAK7530014.1"/>
    </source>
</evidence>
<dbReference type="Proteomes" id="UP001365128">
    <property type="component" value="Unassembled WGS sequence"/>
</dbReference>
<reference evidence="1 2" key="1">
    <citation type="submission" date="2024-04" db="EMBL/GenBank/DDBJ databases">
        <title>Phyllosticta paracitricarpa is synonymous to the EU quarantine fungus P. citricarpa based on phylogenomic analyses.</title>
        <authorList>
            <consortium name="Lawrence Berkeley National Laboratory"/>
            <person name="Van Ingen-Buijs V.A."/>
            <person name="Van Westerhoven A.C."/>
            <person name="Haridas S."/>
            <person name="Skiadas P."/>
            <person name="Martin F."/>
            <person name="Groenewald J.Z."/>
            <person name="Crous P.W."/>
            <person name="Seidl M.F."/>
        </authorList>
    </citation>
    <scope>NUCLEOTIDE SEQUENCE [LARGE SCALE GENOMIC DNA]</scope>
    <source>
        <strain evidence="1 2">CBS 122670</strain>
    </source>
</reference>
<organism evidence="1 2">
    <name type="scientific">Phyllosticta citricarpa</name>
    <dbReference type="NCBI Taxonomy" id="55181"/>
    <lineage>
        <taxon>Eukaryota</taxon>
        <taxon>Fungi</taxon>
        <taxon>Dikarya</taxon>
        <taxon>Ascomycota</taxon>
        <taxon>Pezizomycotina</taxon>
        <taxon>Dothideomycetes</taxon>
        <taxon>Dothideomycetes incertae sedis</taxon>
        <taxon>Botryosphaeriales</taxon>
        <taxon>Phyllostictaceae</taxon>
        <taxon>Phyllosticta</taxon>
    </lineage>
</organism>
<name>A0ABR1L5N5_9PEZI</name>
<accession>A0ABR1L5N5</accession>
<protein>
    <submittedName>
        <fullName evidence="1">Uncharacterized protein</fullName>
    </submittedName>
</protein>
<evidence type="ECO:0000313" key="2">
    <source>
        <dbReference type="Proteomes" id="UP001365128"/>
    </source>
</evidence>
<gene>
    <name evidence="1" type="ORF">IWX46DRAFT_535415</name>
</gene>
<keyword evidence="2" id="KW-1185">Reference proteome</keyword>